<sequence length="120" mass="13521">MEEEIAEIKWDIIGVILLAILELADLLPQVQELRLSLADVATSYSNYEPEGPGTYAFGYELDNPETQNVQFRDEERKADGTVTGKYGWVAEDGTAYVVTYVADSRGYRANVENIPSWRLK</sequence>
<evidence type="ECO:0000313" key="3">
    <source>
        <dbReference type="EMBL" id="CAG9771546.1"/>
    </source>
</evidence>
<dbReference type="EMBL" id="OU892283">
    <property type="protein sequence ID" value="CAG9771546.1"/>
    <property type="molecule type" value="Genomic_DNA"/>
</dbReference>
<dbReference type="Pfam" id="PF00379">
    <property type="entry name" value="Chitin_bind_4"/>
    <property type="match status" value="1"/>
</dbReference>
<dbReference type="PROSITE" id="PS00233">
    <property type="entry name" value="CHIT_BIND_RR_1"/>
    <property type="match status" value="1"/>
</dbReference>
<dbReference type="InterPro" id="IPR050468">
    <property type="entry name" value="Cuticle_Struct_Prot"/>
</dbReference>
<dbReference type="OrthoDB" id="8021718at2759"/>
<dbReference type="Proteomes" id="UP001152799">
    <property type="component" value="Chromosome 7"/>
</dbReference>
<dbReference type="GO" id="GO:0008010">
    <property type="term" value="F:structural constituent of chitin-based larval cuticle"/>
    <property type="evidence" value="ECO:0007669"/>
    <property type="project" value="TreeGrafter"/>
</dbReference>
<evidence type="ECO:0000256" key="1">
    <source>
        <dbReference type="ARBA" id="ARBA00022460"/>
    </source>
</evidence>
<reference evidence="3" key="1">
    <citation type="submission" date="2022-01" db="EMBL/GenBank/DDBJ databases">
        <authorList>
            <person name="King R."/>
        </authorList>
    </citation>
    <scope>NUCLEOTIDE SEQUENCE</scope>
</reference>
<dbReference type="PANTHER" id="PTHR10380:SF224">
    <property type="entry name" value="CUTICULAR PROTEIN 12A"/>
    <property type="match status" value="1"/>
</dbReference>
<keyword evidence="1 2" id="KW-0193">Cuticle</keyword>
<accession>A0A9N9MYX5</accession>
<dbReference type="PROSITE" id="PS51155">
    <property type="entry name" value="CHIT_BIND_RR_2"/>
    <property type="match status" value="1"/>
</dbReference>
<name>A0A9N9MYX5_9CUCU</name>
<gene>
    <name evidence="3" type="ORF">CEUTPL_LOCUS11977</name>
</gene>
<evidence type="ECO:0000313" key="4">
    <source>
        <dbReference type="Proteomes" id="UP001152799"/>
    </source>
</evidence>
<dbReference type="GO" id="GO:0062129">
    <property type="term" value="C:chitin-based extracellular matrix"/>
    <property type="evidence" value="ECO:0007669"/>
    <property type="project" value="TreeGrafter"/>
</dbReference>
<dbReference type="PANTHER" id="PTHR10380">
    <property type="entry name" value="CUTICLE PROTEIN"/>
    <property type="match status" value="1"/>
</dbReference>
<organism evidence="3 4">
    <name type="scientific">Ceutorhynchus assimilis</name>
    <name type="common">cabbage seed weevil</name>
    <dbReference type="NCBI Taxonomy" id="467358"/>
    <lineage>
        <taxon>Eukaryota</taxon>
        <taxon>Metazoa</taxon>
        <taxon>Ecdysozoa</taxon>
        <taxon>Arthropoda</taxon>
        <taxon>Hexapoda</taxon>
        <taxon>Insecta</taxon>
        <taxon>Pterygota</taxon>
        <taxon>Neoptera</taxon>
        <taxon>Endopterygota</taxon>
        <taxon>Coleoptera</taxon>
        <taxon>Polyphaga</taxon>
        <taxon>Cucujiformia</taxon>
        <taxon>Curculionidae</taxon>
        <taxon>Ceutorhynchinae</taxon>
        <taxon>Ceutorhynchus</taxon>
    </lineage>
</organism>
<keyword evidence="4" id="KW-1185">Reference proteome</keyword>
<proteinExistence type="predicted"/>
<evidence type="ECO:0000256" key="2">
    <source>
        <dbReference type="PROSITE-ProRule" id="PRU00497"/>
    </source>
</evidence>
<dbReference type="InterPro" id="IPR031311">
    <property type="entry name" value="CHIT_BIND_RR_consensus"/>
</dbReference>
<dbReference type="InterPro" id="IPR000618">
    <property type="entry name" value="Insect_cuticle"/>
</dbReference>
<dbReference type="AlphaFoldDB" id="A0A9N9MYX5"/>
<protein>
    <submittedName>
        <fullName evidence="3">Uncharacterized protein</fullName>
    </submittedName>
</protein>
<dbReference type="PRINTS" id="PR00947">
    <property type="entry name" value="CUTICLE"/>
</dbReference>